<accession>A0ACB9ABS0</accession>
<reference evidence="2" key="1">
    <citation type="journal article" date="2022" name="Mol. Ecol. Resour.">
        <title>The genomes of chicory, endive, great burdock and yacon provide insights into Asteraceae palaeo-polyploidization history and plant inulin production.</title>
        <authorList>
            <person name="Fan W."/>
            <person name="Wang S."/>
            <person name="Wang H."/>
            <person name="Wang A."/>
            <person name="Jiang F."/>
            <person name="Liu H."/>
            <person name="Zhao H."/>
            <person name="Xu D."/>
            <person name="Zhang Y."/>
        </authorList>
    </citation>
    <scope>NUCLEOTIDE SEQUENCE [LARGE SCALE GENOMIC DNA]</scope>
    <source>
        <strain evidence="2">cv. Niubang</strain>
    </source>
</reference>
<comment type="caution">
    <text evidence="1">The sequence shown here is derived from an EMBL/GenBank/DDBJ whole genome shotgun (WGS) entry which is preliminary data.</text>
</comment>
<proteinExistence type="predicted"/>
<protein>
    <submittedName>
        <fullName evidence="1">Uncharacterized protein</fullName>
    </submittedName>
</protein>
<organism evidence="1 2">
    <name type="scientific">Arctium lappa</name>
    <name type="common">Greater burdock</name>
    <name type="synonym">Lappa major</name>
    <dbReference type="NCBI Taxonomy" id="4217"/>
    <lineage>
        <taxon>Eukaryota</taxon>
        <taxon>Viridiplantae</taxon>
        <taxon>Streptophyta</taxon>
        <taxon>Embryophyta</taxon>
        <taxon>Tracheophyta</taxon>
        <taxon>Spermatophyta</taxon>
        <taxon>Magnoliopsida</taxon>
        <taxon>eudicotyledons</taxon>
        <taxon>Gunneridae</taxon>
        <taxon>Pentapetalae</taxon>
        <taxon>asterids</taxon>
        <taxon>campanulids</taxon>
        <taxon>Asterales</taxon>
        <taxon>Asteraceae</taxon>
        <taxon>Carduoideae</taxon>
        <taxon>Cardueae</taxon>
        <taxon>Arctiinae</taxon>
        <taxon>Arctium</taxon>
    </lineage>
</organism>
<evidence type="ECO:0000313" key="1">
    <source>
        <dbReference type="EMBL" id="KAI3707307.1"/>
    </source>
</evidence>
<dbReference type="EMBL" id="CM042054">
    <property type="protein sequence ID" value="KAI3707307.1"/>
    <property type="molecule type" value="Genomic_DNA"/>
</dbReference>
<reference evidence="1 2" key="2">
    <citation type="journal article" date="2022" name="Mol. Ecol. Resour.">
        <title>The genomes of chicory, endive, great burdock and yacon provide insights into Asteraceae paleo-polyploidization history and plant inulin production.</title>
        <authorList>
            <person name="Fan W."/>
            <person name="Wang S."/>
            <person name="Wang H."/>
            <person name="Wang A."/>
            <person name="Jiang F."/>
            <person name="Liu H."/>
            <person name="Zhao H."/>
            <person name="Xu D."/>
            <person name="Zhang Y."/>
        </authorList>
    </citation>
    <scope>NUCLEOTIDE SEQUENCE [LARGE SCALE GENOMIC DNA]</scope>
    <source>
        <strain evidence="2">cv. Niubang</strain>
    </source>
</reference>
<evidence type="ECO:0000313" key="2">
    <source>
        <dbReference type="Proteomes" id="UP001055879"/>
    </source>
</evidence>
<keyword evidence="2" id="KW-1185">Reference proteome</keyword>
<gene>
    <name evidence="1" type="ORF">L6452_25714</name>
</gene>
<sequence length="180" mass="20445">MLKVSPWKGTIRFRKRGKLSPRFLGPFVILEKIGLQAYRLDLPPKMDGIHPTFHSLQTVNEAFRTKIEGPDTLDDLVGDSDMCQGRVTLLQGVYESRYTSSESDSDCAIGHSRRSQSQILYREWGGDHDYALEIVPLALSRGTIVRMELESGNNNWYQSRSKSKLDQEIQESLVRLCVLG</sequence>
<name>A0ACB9ABS0_ARCLA</name>
<dbReference type="Proteomes" id="UP001055879">
    <property type="component" value="Linkage Group LG08"/>
</dbReference>